<dbReference type="Gene3D" id="3.90.180.10">
    <property type="entry name" value="Medium-chain alcohol dehydrogenases, catalytic domain"/>
    <property type="match status" value="1"/>
</dbReference>
<sequence>MKAIICTGYGDPDVLQMQEVAKPVPKDNEILIRIHATTVASGDCVVRGAKKYGPILKIMFGLKRPRQPILGTELSGTIEAVGANVKKFKIGDAVFALTGMKFGGYAEYICLPENGIISLKPENATFDEAAALSFGGTTALHFLRKAGLAPKTKVLIYGASGSVGTAAVQLAAHFGADVTGVCSKQNLDLVHSLGANIVIDYTSDHFKTLNETYDIVFDAVGKLNKTKAKQLTNQNGKFVSVARGMVKELTADLYLLKQLFEEEKFKAAIDKRYPLKDADKAHAYVETGRKKGNVILTVVTE</sequence>
<gene>
    <name evidence="2" type="ORF">A5821_001546</name>
</gene>
<feature type="domain" description="Enoyl reductase (ER)" evidence="1">
    <location>
        <begin position="10"/>
        <end position="296"/>
    </location>
</feature>
<dbReference type="SUPFAM" id="SSF50129">
    <property type="entry name" value="GroES-like"/>
    <property type="match status" value="1"/>
</dbReference>
<dbReference type="Pfam" id="PF08240">
    <property type="entry name" value="ADH_N"/>
    <property type="match status" value="1"/>
</dbReference>
<reference evidence="2" key="2">
    <citation type="submission" date="2024-03" db="EMBL/GenBank/DDBJ databases">
        <title>The Genome Sequence of Enterococcus sp. DIV0205d.</title>
        <authorList>
            <consortium name="The Broad Institute Genomics Platform"/>
            <consortium name="The Broad Institute Microbial Omics Core"/>
            <consortium name="The Broad Institute Genomic Center for Infectious Diseases"/>
            <person name="Earl A."/>
            <person name="Manson A."/>
            <person name="Gilmore M."/>
            <person name="Schwartman J."/>
            <person name="Shea T."/>
            <person name="Abouelleil A."/>
            <person name="Cao P."/>
            <person name="Chapman S."/>
            <person name="Cusick C."/>
            <person name="Young S."/>
            <person name="Neafsey D."/>
            <person name="Nusbaum C."/>
            <person name="Birren B."/>
        </authorList>
    </citation>
    <scope>NUCLEOTIDE SEQUENCE</scope>
    <source>
        <strain evidence="2">7F3_DIV0205</strain>
    </source>
</reference>
<dbReference type="SUPFAM" id="SSF51735">
    <property type="entry name" value="NAD(P)-binding Rossmann-fold domains"/>
    <property type="match status" value="1"/>
</dbReference>
<dbReference type="InterPro" id="IPR013154">
    <property type="entry name" value="ADH-like_N"/>
</dbReference>
<dbReference type="SMART" id="SM00829">
    <property type="entry name" value="PKS_ER"/>
    <property type="match status" value="1"/>
</dbReference>
<dbReference type="Pfam" id="PF00107">
    <property type="entry name" value="ADH_zinc_N"/>
    <property type="match status" value="1"/>
</dbReference>
<dbReference type="InterPro" id="IPR013149">
    <property type="entry name" value="ADH-like_C"/>
</dbReference>
<reference evidence="2" key="1">
    <citation type="submission" date="2017-05" db="EMBL/GenBank/DDBJ databases">
        <authorList>
            <consortium name="The Broad Institute Genomics Platform"/>
            <consortium name="The Broad Institute Genomic Center for Infectious Diseases"/>
            <person name="Earl A."/>
            <person name="Manson A."/>
            <person name="Schwartman J."/>
            <person name="Gilmore M."/>
            <person name="Abouelleil A."/>
            <person name="Cao P."/>
            <person name="Chapman S."/>
            <person name="Cusick C."/>
            <person name="Shea T."/>
            <person name="Young S."/>
            <person name="Neafsey D."/>
            <person name="Nusbaum C."/>
            <person name="Birren B."/>
        </authorList>
    </citation>
    <scope>NUCLEOTIDE SEQUENCE</scope>
    <source>
        <strain evidence="2">7F3_DIV0205</strain>
    </source>
</reference>
<dbReference type="InterPro" id="IPR011032">
    <property type="entry name" value="GroES-like_sf"/>
</dbReference>
<evidence type="ECO:0000259" key="1">
    <source>
        <dbReference type="SMART" id="SM00829"/>
    </source>
</evidence>
<proteinExistence type="predicted"/>
<evidence type="ECO:0000313" key="2">
    <source>
        <dbReference type="EMBL" id="WYK00449.1"/>
    </source>
</evidence>
<evidence type="ECO:0000313" key="3">
    <source>
        <dbReference type="Proteomes" id="UP000194948"/>
    </source>
</evidence>
<dbReference type="EMBL" id="CP147244">
    <property type="protein sequence ID" value="WYK00449.1"/>
    <property type="molecule type" value="Genomic_DNA"/>
</dbReference>
<dbReference type="Proteomes" id="UP000194948">
    <property type="component" value="Chromosome"/>
</dbReference>
<dbReference type="Pfam" id="PF13602">
    <property type="entry name" value="ADH_zinc_N_2"/>
    <property type="match status" value="1"/>
</dbReference>
<dbReference type="InterPro" id="IPR050700">
    <property type="entry name" value="YIM1/Zinc_Alcohol_DH_Fams"/>
</dbReference>
<protein>
    <recommendedName>
        <fullName evidence="1">Enoyl reductase (ER) domain-containing protein</fullName>
    </recommendedName>
</protein>
<dbReference type="GO" id="GO:0016491">
    <property type="term" value="F:oxidoreductase activity"/>
    <property type="evidence" value="ECO:0007669"/>
    <property type="project" value="InterPro"/>
</dbReference>
<accession>A0AAQ3W815</accession>
<name>A0AAQ3W815_9ENTE</name>
<keyword evidence="3" id="KW-1185">Reference proteome</keyword>
<dbReference type="RefSeq" id="WP_086313991.1">
    <property type="nucleotide sequence ID" value="NZ_CP147244.1"/>
</dbReference>
<dbReference type="InterPro" id="IPR020843">
    <property type="entry name" value="ER"/>
</dbReference>
<dbReference type="PANTHER" id="PTHR11695:SF648">
    <property type="entry name" value="ZINC-BINDING OXIDOREDUCTASE"/>
    <property type="match status" value="1"/>
</dbReference>
<organism evidence="2 3">
    <name type="scientific">Candidatus Enterococcus palustris</name>
    <dbReference type="NCBI Taxonomy" id="1834189"/>
    <lineage>
        <taxon>Bacteria</taxon>
        <taxon>Bacillati</taxon>
        <taxon>Bacillota</taxon>
        <taxon>Bacilli</taxon>
        <taxon>Lactobacillales</taxon>
        <taxon>Enterococcaceae</taxon>
        <taxon>Enterococcus</taxon>
    </lineage>
</organism>
<dbReference type="CDD" id="cd08267">
    <property type="entry name" value="MDR1"/>
    <property type="match status" value="1"/>
</dbReference>
<dbReference type="AlphaFoldDB" id="A0AAQ3W815"/>
<dbReference type="PANTHER" id="PTHR11695">
    <property type="entry name" value="ALCOHOL DEHYDROGENASE RELATED"/>
    <property type="match status" value="1"/>
</dbReference>
<dbReference type="InterPro" id="IPR036291">
    <property type="entry name" value="NAD(P)-bd_dom_sf"/>
</dbReference>
<dbReference type="Gene3D" id="3.40.50.720">
    <property type="entry name" value="NAD(P)-binding Rossmann-like Domain"/>
    <property type="match status" value="1"/>
</dbReference>